<protein>
    <submittedName>
        <fullName evidence="2">Uncharacterized protein</fullName>
    </submittedName>
</protein>
<feature type="transmembrane region" description="Helical" evidence="1">
    <location>
        <begin position="36"/>
        <end position="60"/>
    </location>
</feature>
<gene>
    <name evidence="2" type="ORF">C5F48_02100</name>
</gene>
<dbReference type="RefSeq" id="WP_107662252.1">
    <property type="nucleotide sequence ID" value="NZ_PZKG01000005.1"/>
</dbReference>
<dbReference type="EMBL" id="PZKG01000005">
    <property type="protein sequence ID" value="PTE23403.1"/>
    <property type="molecule type" value="Genomic_DNA"/>
</dbReference>
<proteinExistence type="predicted"/>
<keyword evidence="1" id="KW-0812">Transmembrane</keyword>
<dbReference type="Proteomes" id="UP000241010">
    <property type="component" value="Unassembled WGS sequence"/>
</dbReference>
<sequence>MRDLLRLSVPLTLWLALFSLIYGLHATLCATGAEGALARAMLAAVWGIGVALQLGMLLALRSPRFGALSPTIRQASVALAATALFATVWSLFPALILPLC</sequence>
<organism evidence="2 3">
    <name type="scientific">Cereibacter changlensis JA139</name>
    <dbReference type="NCBI Taxonomy" id="1188249"/>
    <lineage>
        <taxon>Bacteria</taxon>
        <taxon>Pseudomonadati</taxon>
        <taxon>Pseudomonadota</taxon>
        <taxon>Alphaproteobacteria</taxon>
        <taxon>Rhodobacterales</taxon>
        <taxon>Paracoccaceae</taxon>
        <taxon>Cereibacter</taxon>
    </lineage>
</organism>
<evidence type="ECO:0000256" key="1">
    <source>
        <dbReference type="SAM" id="Phobius"/>
    </source>
</evidence>
<reference evidence="2 3" key="1">
    <citation type="submission" date="2018-03" db="EMBL/GenBank/DDBJ databases">
        <title>Cereibacter changlensis.</title>
        <authorList>
            <person name="Meyer T.E."/>
            <person name="Miller S."/>
            <person name="Lodha T."/>
            <person name="Gandham S."/>
            <person name="Chintalapati S."/>
            <person name="Chintalapati V.R."/>
        </authorList>
    </citation>
    <scope>NUCLEOTIDE SEQUENCE [LARGE SCALE GENOMIC DNA]</scope>
    <source>
        <strain evidence="2 3">JA139</strain>
    </source>
</reference>
<evidence type="ECO:0000313" key="3">
    <source>
        <dbReference type="Proteomes" id="UP000241010"/>
    </source>
</evidence>
<keyword evidence="1" id="KW-0472">Membrane</keyword>
<comment type="caution">
    <text evidence="2">The sequence shown here is derived from an EMBL/GenBank/DDBJ whole genome shotgun (WGS) entry which is preliminary data.</text>
</comment>
<name>A0A2T4K071_9RHOB</name>
<dbReference type="AlphaFoldDB" id="A0A2T4K071"/>
<evidence type="ECO:0000313" key="2">
    <source>
        <dbReference type="EMBL" id="PTE23403.1"/>
    </source>
</evidence>
<feature type="transmembrane region" description="Helical" evidence="1">
    <location>
        <begin position="72"/>
        <end position="92"/>
    </location>
</feature>
<accession>A0A2T4K071</accession>
<keyword evidence="3" id="KW-1185">Reference proteome</keyword>
<keyword evidence="1" id="KW-1133">Transmembrane helix</keyword>
<dbReference type="OrthoDB" id="7433399at2"/>